<keyword evidence="5" id="KW-0804">Transcription</keyword>
<dbReference type="InterPro" id="IPR001610">
    <property type="entry name" value="PAC"/>
</dbReference>
<dbReference type="Pfam" id="PF15915">
    <property type="entry name" value="BAT"/>
    <property type="match status" value="1"/>
</dbReference>
<evidence type="ECO:0000259" key="8">
    <source>
        <dbReference type="PROSITE" id="PS50113"/>
    </source>
</evidence>
<dbReference type="PANTHER" id="PTHR47429:SF2">
    <property type="entry name" value="PROTEIN TWIN LOV 1"/>
    <property type="match status" value="1"/>
</dbReference>
<keyword evidence="3" id="KW-0157">Chromophore</keyword>
<dbReference type="Pfam" id="PF01590">
    <property type="entry name" value="GAF"/>
    <property type="match status" value="1"/>
</dbReference>
<proteinExistence type="predicted"/>
<evidence type="ECO:0000259" key="7">
    <source>
        <dbReference type="PROSITE" id="PS50112"/>
    </source>
</evidence>
<dbReference type="NCBIfam" id="TIGR00229">
    <property type="entry name" value="sensory_box"/>
    <property type="match status" value="1"/>
</dbReference>
<feature type="domain" description="PAC" evidence="8">
    <location>
        <begin position="112"/>
        <end position="164"/>
    </location>
</feature>
<evidence type="ECO:0000256" key="2">
    <source>
        <dbReference type="ARBA" id="ARBA00022643"/>
    </source>
</evidence>
<dbReference type="InterPro" id="IPR007050">
    <property type="entry name" value="HTH_bacterioopsin"/>
</dbReference>
<keyword evidence="10" id="KW-1185">Reference proteome</keyword>
<sequence length="573" mass="61550">MTSHGVGDGRSGLEPPERSRSPPSTSATSASTAAVDESLKTRAMDEAPIGITIADATQPGMPLVYANAAFERITGYRPEYAIGRNCRFLQGEATRSEPVERMRAAIRNGAATTVEIRNYRRDGELFWNEVTIAPLRDDEGRIVNYVGFQQDVTRRKRAERAAAERAARIERERTAQRRLLERLDGVVVDVTEAVTSASSRGGLEREVVDRIDRTYAGAWFSRYDPRTEEVVVSVAAGTTNGDGDRGRIPVDGTADGDPLAAAAAAALDERFVQTESVADAGDGTTAVAAIPIHYGDATYGVIGVYTRTDSGFASDEHAVLTALGRTVATGINAIESRRTLRGEEAFELGFGLADHPLVDVADVAGCTMRYLGAVSDRDSPSMLFETAADGAAIDVDALRSNGPDGVTVHSVLSTESEGAVIELSVDDPRLQALITEHGAELDAATVDGDTAYVSVAVAREALAQSLVAAVTERFDSAELLVYRRRERRGRTRPEFVAAVERDLTERQRAALVRAYTAGYFEWSRDVDGDDLAASMGVCRSTFHQHLRAAQRKLVGAFVDPDRADAPTAPGDPN</sequence>
<keyword evidence="2" id="KW-0288">FMN</keyword>
<evidence type="ECO:0000256" key="4">
    <source>
        <dbReference type="ARBA" id="ARBA00023015"/>
    </source>
</evidence>
<keyword evidence="1" id="KW-0285">Flavoprotein</keyword>
<dbReference type="InterPro" id="IPR031803">
    <property type="entry name" value="BAT_GAF/HTH-assoc"/>
</dbReference>
<name>A0ABD5T9U8_9EURY</name>
<evidence type="ECO:0000313" key="9">
    <source>
        <dbReference type="EMBL" id="MFC6785829.1"/>
    </source>
</evidence>
<dbReference type="Gene3D" id="3.30.450.40">
    <property type="match status" value="1"/>
</dbReference>
<dbReference type="GeneID" id="81208888"/>
<evidence type="ECO:0000256" key="3">
    <source>
        <dbReference type="ARBA" id="ARBA00022991"/>
    </source>
</evidence>
<dbReference type="InterPro" id="IPR035965">
    <property type="entry name" value="PAS-like_dom_sf"/>
</dbReference>
<dbReference type="CDD" id="cd00130">
    <property type="entry name" value="PAS"/>
    <property type="match status" value="1"/>
</dbReference>
<keyword evidence="4" id="KW-0805">Transcription regulation</keyword>
<dbReference type="RefSeq" id="WP_284062651.1">
    <property type="nucleotide sequence ID" value="NZ_CP126158.1"/>
</dbReference>
<dbReference type="InterPro" id="IPR000014">
    <property type="entry name" value="PAS"/>
</dbReference>
<evidence type="ECO:0000313" key="10">
    <source>
        <dbReference type="Proteomes" id="UP001596443"/>
    </source>
</evidence>
<evidence type="ECO:0000256" key="5">
    <source>
        <dbReference type="ARBA" id="ARBA00023163"/>
    </source>
</evidence>
<dbReference type="AlphaFoldDB" id="A0ABD5T9U8"/>
<dbReference type="PANTHER" id="PTHR47429">
    <property type="entry name" value="PROTEIN TWIN LOV 1"/>
    <property type="match status" value="1"/>
</dbReference>
<accession>A0ABD5T9U8</accession>
<feature type="compositionally biased region" description="Low complexity" evidence="6">
    <location>
        <begin position="21"/>
        <end position="34"/>
    </location>
</feature>
<protein>
    <submittedName>
        <fullName evidence="9">PAS domain-containing protein</fullName>
    </submittedName>
</protein>
<dbReference type="Pfam" id="PF04967">
    <property type="entry name" value="HTH_10"/>
    <property type="match status" value="1"/>
</dbReference>
<feature type="domain" description="PAS" evidence="7">
    <location>
        <begin position="36"/>
        <end position="109"/>
    </location>
</feature>
<dbReference type="SMART" id="SM00086">
    <property type="entry name" value="PAC"/>
    <property type="match status" value="1"/>
</dbReference>
<dbReference type="PROSITE" id="PS50112">
    <property type="entry name" value="PAS"/>
    <property type="match status" value="1"/>
</dbReference>
<dbReference type="EMBL" id="JBHSWX010000012">
    <property type="protein sequence ID" value="MFC6785829.1"/>
    <property type="molecule type" value="Genomic_DNA"/>
</dbReference>
<dbReference type="SUPFAM" id="SSF55781">
    <property type="entry name" value="GAF domain-like"/>
    <property type="match status" value="1"/>
</dbReference>
<dbReference type="PROSITE" id="PS50113">
    <property type="entry name" value="PAC"/>
    <property type="match status" value="1"/>
</dbReference>
<dbReference type="Proteomes" id="UP001596443">
    <property type="component" value="Unassembled WGS sequence"/>
</dbReference>
<dbReference type="SUPFAM" id="SSF55785">
    <property type="entry name" value="PYP-like sensor domain (PAS domain)"/>
    <property type="match status" value="1"/>
</dbReference>
<comment type="caution">
    <text evidence="9">The sequence shown here is derived from an EMBL/GenBank/DDBJ whole genome shotgun (WGS) entry which is preliminary data.</text>
</comment>
<dbReference type="InterPro" id="IPR003018">
    <property type="entry name" value="GAF"/>
</dbReference>
<evidence type="ECO:0000256" key="1">
    <source>
        <dbReference type="ARBA" id="ARBA00022630"/>
    </source>
</evidence>
<feature type="compositionally biased region" description="Gly residues" evidence="6">
    <location>
        <begin position="1"/>
        <end position="10"/>
    </location>
</feature>
<reference evidence="9 10" key="1">
    <citation type="journal article" date="2019" name="Int. J. Syst. Evol. Microbiol.">
        <title>The Global Catalogue of Microorganisms (GCM) 10K type strain sequencing project: providing services to taxonomists for standard genome sequencing and annotation.</title>
        <authorList>
            <consortium name="The Broad Institute Genomics Platform"/>
            <consortium name="The Broad Institute Genome Sequencing Center for Infectious Disease"/>
            <person name="Wu L."/>
            <person name="Ma J."/>
        </authorList>
    </citation>
    <scope>NUCLEOTIDE SEQUENCE [LARGE SCALE GENOMIC DNA]</scope>
    <source>
        <strain evidence="9 10">SYNS20</strain>
    </source>
</reference>
<feature type="region of interest" description="Disordered" evidence="6">
    <location>
        <begin position="1"/>
        <end position="41"/>
    </location>
</feature>
<dbReference type="InterPro" id="IPR029016">
    <property type="entry name" value="GAF-like_dom_sf"/>
</dbReference>
<gene>
    <name evidence="9" type="ORF">ACFQFD_07535</name>
</gene>
<organism evidence="9 10">
    <name type="scientific">Halobaculum halobium</name>
    <dbReference type="NCBI Taxonomy" id="3032281"/>
    <lineage>
        <taxon>Archaea</taxon>
        <taxon>Methanobacteriati</taxon>
        <taxon>Methanobacteriota</taxon>
        <taxon>Stenosarchaea group</taxon>
        <taxon>Halobacteria</taxon>
        <taxon>Halobacteriales</taxon>
        <taxon>Haloferacaceae</taxon>
        <taxon>Halobaculum</taxon>
    </lineage>
</organism>
<dbReference type="InterPro" id="IPR000700">
    <property type="entry name" value="PAS-assoc_C"/>
</dbReference>
<dbReference type="Pfam" id="PF13426">
    <property type="entry name" value="PAS_9"/>
    <property type="match status" value="1"/>
</dbReference>
<evidence type="ECO:0000256" key="6">
    <source>
        <dbReference type="SAM" id="MobiDB-lite"/>
    </source>
</evidence>
<dbReference type="Gene3D" id="3.30.450.20">
    <property type="entry name" value="PAS domain"/>
    <property type="match status" value="1"/>
</dbReference>